<dbReference type="EMBL" id="JAMZMK010007395">
    <property type="protein sequence ID" value="KAI7744987.1"/>
    <property type="molecule type" value="Genomic_DNA"/>
</dbReference>
<gene>
    <name evidence="3" type="ORF">M8C21_003889</name>
</gene>
<protein>
    <recommendedName>
        <fullName evidence="2">Peptidase A1 domain-containing protein</fullName>
    </recommendedName>
</protein>
<proteinExistence type="predicted"/>
<evidence type="ECO:0000259" key="2">
    <source>
        <dbReference type="PROSITE" id="PS51767"/>
    </source>
</evidence>
<feature type="chain" id="PRO_5042135403" description="Peptidase A1 domain-containing protein" evidence="1">
    <location>
        <begin position="33"/>
        <end position="115"/>
    </location>
</feature>
<dbReference type="AlphaFoldDB" id="A0AAD5GJF3"/>
<evidence type="ECO:0000313" key="3">
    <source>
        <dbReference type="EMBL" id="KAI7744987.1"/>
    </source>
</evidence>
<keyword evidence="4" id="KW-1185">Reference proteome</keyword>
<keyword evidence="1" id="KW-0732">Signal</keyword>
<evidence type="ECO:0000313" key="4">
    <source>
        <dbReference type="Proteomes" id="UP001206925"/>
    </source>
</evidence>
<dbReference type="InterPro" id="IPR021109">
    <property type="entry name" value="Peptidase_aspartic_dom_sf"/>
</dbReference>
<organism evidence="3 4">
    <name type="scientific">Ambrosia artemisiifolia</name>
    <name type="common">Common ragweed</name>
    <dbReference type="NCBI Taxonomy" id="4212"/>
    <lineage>
        <taxon>Eukaryota</taxon>
        <taxon>Viridiplantae</taxon>
        <taxon>Streptophyta</taxon>
        <taxon>Embryophyta</taxon>
        <taxon>Tracheophyta</taxon>
        <taxon>Spermatophyta</taxon>
        <taxon>Magnoliopsida</taxon>
        <taxon>eudicotyledons</taxon>
        <taxon>Gunneridae</taxon>
        <taxon>Pentapetalae</taxon>
        <taxon>asterids</taxon>
        <taxon>campanulids</taxon>
        <taxon>Asterales</taxon>
        <taxon>Asteraceae</taxon>
        <taxon>Asteroideae</taxon>
        <taxon>Heliantheae alliance</taxon>
        <taxon>Heliantheae</taxon>
        <taxon>Ambrosia</taxon>
    </lineage>
</organism>
<sequence length="115" mass="13077">MSRFTTSPPSSTTRTMVILILVMFSHMLFVHANVDHSNAVVLHRHTMFLPLFHSMTNSSRVTYGQSRRHLQKSDTNRSNARMGLHDDLLSNGYYTTRLWIGSPPQKFALIVDTGS</sequence>
<dbReference type="Proteomes" id="UP001206925">
    <property type="component" value="Unassembled WGS sequence"/>
</dbReference>
<reference evidence="3" key="1">
    <citation type="submission" date="2022-06" db="EMBL/GenBank/DDBJ databases">
        <title>Uncovering the hologenomic basis of an extraordinary plant invasion.</title>
        <authorList>
            <person name="Bieker V.C."/>
            <person name="Martin M.D."/>
            <person name="Gilbert T."/>
            <person name="Hodgins K."/>
            <person name="Battlay P."/>
            <person name="Petersen B."/>
            <person name="Wilson J."/>
        </authorList>
    </citation>
    <scope>NUCLEOTIDE SEQUENCE</scope>
    <source>
        <strain evidence="3">AA19_3_7</strain>
        <tissue evidence="3">Leaf</tissue>
    </source>
</reference>
<evidence type="ECO:0000256" key="1">
    <source>
        <dbReference type="SAM" id="SignalP"/>
    </source>
</evidence>
<feature type="signal peptide" evidence="1">
    <location>
        <begin position="1"/>
        <end position="32"/>
    </location>
</feature>
<dbReference type="InterPro" id="IPR033121">
    <property type="entry name" value="PEPTIDASE_A1"/>
</dbReference>
<comment type="caution">
    <text evidence="3">The sequence shown here is derived from an EMBL/GenBank/DDBJ whole genome shotgun (WGS) entry which is preliminary data.</text>
</comment>
<accession>A0AAD5GJF3</accession>
<feature type="domain" description="Peptidase A1" evidence="2">
    <location>
        <begin position="94"/>
        <end position="115"/>
    </location>
</feature>
<dbReference type="SUPFAM" id="SSF50630">
    <property type="entry name" value="Acid proteases"/>
    <property type="match status" value="1"/>
</dbReference>
<dbReference type="Gene3D" id="2.40.70.10">
    <property type="entry name" value="Acid Proteases"/>
    <property type="match status" value="1"/>
</dbReference>
<feature type="non-terminal residue" evidence="3">
    <location>
        <position position="115"/>
    </location>
</feature>
<name>A0AAD5GJF3_AMBAR</name>
<dbReference type="PROSITE" id="PS51767">
    <property type="entry name" value="PEPTIDASE_A1"/>
    <property type="match status" value="1"/>
</dbReference>